<proteinExistence type="predicted"/>
<dbReference type="PANTHER" id="PTHR43792:SF16">
    <property type="entry name" value="N-ACETYLTRANSFERASE DOMAIN-CONTAINING PROTEIN"/>
    <property type="match status" value="1"/>
</dbReference>
<organism evidence="2 3">
    <name type="scientific">Hymenobacter negativus</name>
    <dbReference type="NCBI Taxonomy" id="2795026"/>
    <lineage>
        <taxon>Bacteria</taxon>
        <taxon>Pseudomonadati</taxon>
        <taxon>Bacteroidota</taxon>
        <taxon>Cytophagia</taxon>
        <taxon>Cytophagales</taxon>
        <taxon>Hymenobacteraceae</taxon>
        <taxon>Hymenobacter</taxon>
    </lineage>
</organism>
<evidence type="ECO:0000313" key="3">
    <source>
        <dbReference type="Proteomes" id="UP000625631"/>
    </source>
</evidence>
<reference evidence="2 3" key="1">
    <citation type="submission" date="2020-12" db="EMBL/GenBank/DDBJ databases">
        <title>Hymenobacter sp.</title>
        <authorList>
            <person name="Kim M.K."/>
        </authorList>
    </citation>
    <scope>NUCLEOTIDE SEQUENCE [LARGE SCALE GENOMIC DNA]</scope>
    <source>
        <strain evidence="2 3">BT442</strain>
    </source>
</reference>
<dbReference type="Pfam" id="PF13302">
    <property type="entry name" value="Acetyltransf_3"/>
    <property type="match status" value="1"/>
</dbReference>
<keyword evidence="3" id="KW-1185">Reference proteome</keyword>
<name>A0ABS0Q7V9_9BACT</name>
<dbReference type="EMBL" id="JAEDAE010000004">
    <property type="protein sequence ID" value="MBH8558567.1"/>
    <property type="molecule type" value="Genomic_DNA"/>
</dbReference>
<dbReference type="InterPro" id="IPR000182">
    <property type="entry name" value="GNAT_dom"/>
</dbReference>
<comment type="caution">
    <text evidence="2">The sequence shown here is derived from an EMBL/GenBank/DDBJ whole genome shotgun (WGS) entry which is preliminary data.</text>
</comment>
<accession>A0ABS0Q7V9</accession>
<evidence type="ECO:0000259" key="1">
    <source>
        <dbReference type="PROSITE" id="PS51186"/>
    </source>
</evidence>
<dbReference type="RefSeq" id="WP_198075531.1">
    <property type="nucleotide sequence ID" value="NZ_JAEDAE010000004.1"/>
</dbReference>
<sequence>MSISHTPPSVVPVLETSRLRLRGFRADDFDAWFAMSRQLAYHRYFTPEPMPAEEVWKLVLRSAGHWLITGYGFWAVEEKASGRFVGAVGFLHLKRAIEPPLGDAPEIGWVMDPAIHGRGYASEAVEAVLAWGESHFGPVRTVCIIHPENEPSLRLAAKFGYREYCRTTYHDQPIVLLERPGASA</sequence>
<dbReference type="Gene3D" id="3.40.630.30">
    <property type="match status" value="1"/>
</dbReference>
<evidence type="ECO:0000313" key="2">
    <source>
        <dbReference type="EMBL" id="MBH8558567.1"/>
    </source>
</evidence>
<dbReference type="Proteomes" id="UP000625631">
    <property type="component" value="Unassembled WGS sequence"/>
</dbReference>
<dbReference type="InterPro" id="IPR051531">
    <property type="entry name" value="N-acetyltransferase"/>
</dbReference>
<dbReference type="PANTHER" id="PTHR43792">
    <property type="entry name" value="GNAT FAMILY, PUTATIVE (AFU_ORTHOLOGUE AFUA_3G00765)-RELATED-RELATED"/>
    <property type="match status" value="1"/>
</dbReference>
<feature type="domain" description="N-acetyltransferase" evidence="1">
    <location>
        <begin position="19"/>
        <end position="182"/>
    </location>
</feature>
<protein>
    <submittedName>
        <fullName evidence="2">GNAT family N-acetyltransferase</fullName>
    </submittedName>
</protein>
<dbReference type="SUPFAM" id="SSF55729">
    <property type="entry name" value="Acyl-CoA N-acyltransferases (Nat)"/>
    <property type="match status" value="1"/>
</dbReference>
<gene>
    <name evidence="2" type="ORF">I7X13_10950</name>
</gene>
<dbReference type="PROSITE" id="PS51186">
    <property type="entry name" value="GNAT"/>
    <property type="match status" value="1"/>
</dbReference>
<dbReference type="InterPro" id="IPR016181">
    <property type="entry name" value="Acyl_CoA_acyltransferase"/>
</dbReference>